<dbReference type="PANTHER" id="PTHR30055:SF234">
    <property type="entry name" value="HTH-TYPE TRANSCRIPTIONAL REGULATOR BETI"/>
    <property type="match status" value="1"/>
</dbReference>
<evidence type="ECO:0000256" key="4">
    <source>
        <dbReference type="PROSITE-ProRule" id="PRU00335"/>
    </source>
</evidence>
<keyword evidence="1" id="KW-0805">Transcription regulation</keyword>
<dbReference type="InterPro" id="IPR050109">
    <property type="entry name" value="HTH-type_TetR-like_transc_reg"/>
</dbReference>
<dbReference type="Proteomes" id="UP000034416">
    <property type="component" value="Unassembled WGS sequence"/>
</dbReference>
<keyword evidence="2 4" id="KW-0238">DNA-binding</keyword>
<proteinExistence type="predicted"/>
<sequence>MARTQQERREATMAGLLDASIATIAEVGYARASAKVIAARAGVSDGALFRHFGTMGDFMAATAQEVLRRQLELFGKQIAEIPSDVPALEAVLTVLRDVTANSTNAVVYELLVAARTDDKLRTVLREVLAEYSDKICDAARAFPTADAFPQELFPNVVALLTNTFDGAAIVRAVLPQPEIEANRIPLLLTLLQGQA</sequence>
<dbReference type="STRING" id="342002.BST15_18910"/>
<organism evidence="6 9">
    <name type="scientific">Mycolicibacter arupensis</name>
    <dbReference type="NCBI Taxonomy" id="342002"/>
    <lineage>
        <taxon>Bacteria</taxon>
        <taxon>Bacillati</taxon>
        <taxon>Actinomycetota</taxon>
        <taxon>Actinomycetes</taxon>
        <taxon>Mycobacteriales</taxon>
        <taxon>Mycobacteriaceae</taxon>
        <taxon>Mycolicibacter</taxon>
    </lineage>
</organism>
<comment type="caution">
    <text evidence="6">The sequence shown here is derived from an EMBL/GenBank/DDBJ whole genome shotgun (WGS) entry which is preliminary data.</text>
</comment>
<reference evidence="7 10" key="3">
    <citation type="submission" date="2016-12" db="EMBL/GenBank/DDBJ databases">
        <title>The new phylogeny of genus Mycobacterium.</title>
        <authorList>
            <person name="Tortoli E."/>
            <person name="Trovato A."/>
            <person name="Cirillo D.M."/>
        </authorList>
    </citation>
    <scope>NUCLEOTIDE SEQUENCE [LARGE SCALE GENOMIC DNA]</scope>
    <source>
        <strain evidence="7 10">DSM 44942</strain>
    </source>
</reference>
<dbReference type="InterPro" id="IPR023772">
    <property type="entry name" value="DNA-bd_HTH_TetR-type_CS"/>
</dbReference>
<dbReference type="SUPFAM" id="SSF46689">
    <property type="entry name" value="Homeodomain-like"/>
    <property type="match status" value="1"/>
</dbReference>
<dbReference type="EMBL" id="LASW01000084">
    <property type="protein sequence ID" value="KKB98146.1"/>
    <property type="molecule type" value="Genomic_DNA"/>
</dbReference>
<evidence type="ECO:0000313" key="10">
    <source>
        <dbReference type="Proteomes" id="UP000192327"/>
    </source>
</evidence>
<dbReference type="EMBL" id="SSGD01000053">
    <property type="protein sequence ID" value="TXI56434.1"/>
    <property type="molecule type" value="Genomic_DNA"/>
</dbReference>
<dbReference type="OrthoDB" id="4539007at2"/>
<dbReference type="InterPro" id="IPR009057">
    <property type="entry name" value="Homeodomain-like_sf"/>
</dbReference>
<dbReference type="GO" id="GO:0003700">
    <property type="term" value="F:DNA-binding transcription factor activity"/>
    <property type="evidence" value="ECO:0007669"/>
    <property type="project" value="TreeGrafter"/>
</dbReference>
<gene>
    <name evidence="7" type="ORF">BST15_18910</name>
    <name evidence="8" type="ORF">E6Q54_10705</name>
    <name evidence="6" type="ORF">WR43_15845</name>
</gene>
<evidence type="ECO:0000313" key="6">
    <source>
        <dbReference type="EMBL" id="KKB98146.1"/>
    </source>
</evidence>
<dbReference type="PRINTS" id="PR00455">
    <property type="entry name" value="HTHTETR"/>
</dbReference>
<evidence type="ECO:0000313" key="8">
    <source>
        <dbReference type="EMBL" id="TXI56434.1"/>
    </source>
</evidence>
<evidence type="ECO:0000313" key="7">
    <source>
        <dbReference type="EMBL" id="OQZ92482.1"/>
    </source>
</evidence>
<dbReference type="RefSeq" id="WP_046190553.1">
    <property type="nucleotide sequence ID" value="NZ_JACKUJ010000042.1"/>
</dbReference>
<dbReference type="PANTHER" id="PTHR30055">
    <property type="entry name" value="HTH-TYPE TRANSCRIPTIONAL REGULATOR RUTR"/>
    <property type="match status" value="1"/>
</dbReference>
<dbReference type="Proteomes" id="UP000321797">
    <property type="component" value="Unassembled WGS sequence"/>
</dbReference>
<dbReference type="EMBL" id="MVHH01000062">
    <property type="protein sequence ID" value="OQZ92482.1"/>
    <property type="molecule type" value="Genomic_DNA"/>
</dbReference>
<evidence type="ECO:0000313" key="9">
    <source>
        <dbReference type="Proteomes" id="UP000034416"/>
    </source>
</evidence>
<name>A0A0F5MTW5_9MYCO</name>
<protein>
    <submittedName>
        <fullName evidence="6">TetR family transcriptional regulator</fullName>
    </submittedName>
    <submittedName>
        <fullName evidence="8">TetR/AcrR family transcriptional regulator</fullName>
    </submittedName>
</protein>
<evidence type="ECO:0000256" key="2">
    <source>
        <dbReference type="ARBA" id="ARBA00023125"/>
    </source>
</evidence>
<evidence type="ECO:0000259" key="5">
    <source>
        <dbReference type="PROSITE" id="PS50977"/>
    </source>
</evidence>
<dbReference type="PROSITE" id="PS01081">
    <property type="entry name" value="HTH_TETR_1"/>
    <property type="match status" value="1"/>
</dbReference>
<dbReference type="Proteomes" id="UP000192327">
    <property type="component" value="Unassembled WGS sequence"/>
</dbReference>
<reference evidence="8 11" key="4">
    <citation type="submission" date="2018-09" db="EMBL/GenBank/DDBJ databases">
        <title>Metagenome Assembled Genomes from an Advanced Water Purification Facility.</title>
        <authorList>
            <person name="Stamps B.W."/>
            <person name="Spear J.R."/>
        </authorList>
    </citation>
    <scope>NUCLEOTIDE SEQUENCE [LARGE SCALE GENOMIC DNA]</scope>
    <source>
        <strain evidence="8">Bin_29_2</strain>
    </source>
</reference>
<evidence type="ECO:0000256" key="3">
    <source>
        <dbReference type="ARBA" id="ARBA00023163"/>
    </source>
</evidence>
<feature type="DNA-binding region" description="H-T-H motif" evidence="4">
    <location>
        <begin position="33"/>
        <end position="52"/>
    </location>
</feature>
<dbReference type="InterPro" id="IPR001647">
    <property type="entry name" value="HTH_TetR"/>
</dbReference>
<accession>A0A0F5MTW5</accession>
<dbReference type="GO" id="GO:0000976">
    <property type="term" value="F:transcription cis-regulatory region binding"/>
    <property type="evidence" value="ECO:0007669"/>
    <property type="project" value="TreeGrafter"/>
</dbReference>
<evidence type="ECO:0000313" key="11">
    <source>
        <dbReference type="Proteomes" id="UP000321797"/>
    </source>
</evidence>
<keyword evidence="3" id="KW-0804">Transcription</keyword>
<dbReference type="Pfam" id="PF00440">
    <property type="entry name" value="TetR_N"/>
    <property type="match status" value="1"/>
</dbReference>
<reference evidence="9" key="1">
    <citation type="submission" date="2015-04" db="EMBL/GenBank/DDBJ databases">
        <title>Genome sequence of Mycobacterium arupense GUC1.</title>
        <authorList>
            <person name="Greninger A.L."/>
            <person name="Cunningham G."/>
            <person name="Chiu C.Y."/>
            <person name="Miller S."/>
        </authorList>
    </citation>
    <scope>NUCLEOTIDE SEQUENCE [LARGE SCALE GENOMIC DNA]</scope>
    <source>
        <strain evidence="9">GUC1</strain>
    </source>
</reference>
<feature type="domain" description="HTH tetR-type" evidence="5">
    <location>
        <begin position="10"/>
        <end position="70"/>
    </location>
</feature>
<evidence type="ECO:0000256" key="1">
    <source>
        <dbReference type="ARBA" id="ARBA00023015"/>
    </source>
</evidence>
<dbReference type="AlphaFoldDB" id="A0A0F5MTW5"/>
<reference evidence="6" key="2">
    <citation type="submission" date="2015-04" db="EMBL/GenBank/DDBJ databases">
        <title>Genome sequence of Mycobacterium arupense strain GUC1.</title>
        <authorList>
            <person name="Greninger A.L."/>
            <person name="Cunningham G."/>
            <person name="Chiu C.Y."/>
            <person name="Miller S."/>
        </authorList>
    </citation>
    <scope>NUCLEOTIDE SEQUENCE</scope>
    <source>
        <strain evidence="6">GUC1</strain>
    </source>
</reference>
<dbReference type="PROSITE" id="PS50977">
    <property type="entry name" value="HTH_TETR_2"/>
    <property type="match status" value="1"/>
</dbReference>
<keyword evidence="10" id="KW-1185">Reference proteome</keyword>
<dbReference type="Gene3D" id="1.10.357.10">
    <property type="entry name" value="Tetracycline Repressor, domain 2"/>
    <property type="match status" value="1"/>
</dbReference>
<dbReference type="PATRIC" id="fig|342002.3.peg.3046"/>